<evidence type="ECO:0008006" key="4">
    <source>
        <dbReference type="Google" id="ProtNLM"/>
    </source>
</evidence>
<dbReference type="Proteomes" id="UP001215280">
    <property type="component" value="Unassembled WGS sequence"/>
</dbReference>
<comment type="caution">
    <text evidence="2">The sequence shown here is derived from an EMBL/GenBank/DDBJ whole genome shotgun (WGS) entry which is preliminary data.</text>
</comment>
<feature type="signal peptide" evidence="1">
    <location>
        <begin position="1"/>
        <end position="18"/>
    </location>
</feature>
<dbReference type="SUPFAM" id="SSF52047">
    <property type="entry name" value="RNI-like"/>
    <property type="match status" value="1"/>
</dbReference>
<proteinExistence type="predicted"/>
<protein>
    <recommendedName>
        <fullName evidence="4">F-box domain-containing protein</fullName>
    </recommendedName>
</protein>
<evidence type="ECO:0000313" key="3">
    <source>
        <dbReference type="Proteomes" id="UP001215280"/>
    </source>
</evidence>
<keyword evidence="3" id="KW-1185">Reference proteome</keyword>
<evidence type="ECO:0000313" key="2">
    <source>
        <dbReference type="EMBL" id="KAJ7744795.1"/>
    </source>
</evidence>
<dbReference type="Gene3D" id="3.80.10.10">
    <property type="entry name" value="Ribonuclease Inhibitor"/>
    <property type="match status" value="1"/>
</dbReference>
<accession>A0AAD7IJU9</accession>
<reference evidence="2" key="1">
    <citation type="submission" date="2023-03" db="EMBL/GenBank/DDBJ databases">
        <title>Massive genome expansion in bonnet fungi (Mycena s.s.) driven by repeated elements and novel gene families across ecological guilds.</title>
        <authorList>
            <consortium name="Lawrence Berkeley National Laboratory"/>
            <person name="Harder C.B."/>
            <person name="Miyauchi S."/>
            <person name="Viragh M."/>
            <person name="Kuo A."/>
            <person name="Thoen E."/>
            <person name="Andreopoulos B."/>
            <person name="Lu D."/>
            <person name="Skrede I."/>
            <person name="Drula E."/>
            <person name="Henrissat B."/>
            <person name="Morin E."/>
            <person name="Kohler A."/>
            <person name="Barry K."/>
            <person name="LaButti K."/>
            <person name="Morin E."/>
            <person name="Salamov A."/>
            <person name="Lipzen A."/>
            <person name="Mereny Z."/>
            <person name="Hegedus B."/>
            <person name="Baldrian P."/>
            <person name="Stursova M."/>
            <person name="Weitz H."/>
            <person name="Taylor A."/>
            <person name="Grigoriev I.V."/>
            <person name="Nagy L.G."/>
            <person name="Martin F."/>
            <person name="Kauserud H."/>
        </authorList>
    </citation>
    <scope>NUCLEOTIDE SEQUENCE</scope>
    <source>
        <strain evidence="2">CBHHK188m</strain>
    </source>
</reference>
<sequence>MSLLWEWFVYVTLFRVWSTELRVESTRRLNDDILAEIFARPEIQFEDLLRLSTASRRFRVLLMPRLFGKHTWAPWHPNYRPGFPPNWLWQHIRVFTLKGPHTRKGPLDSAQRDFLVSHLEPAIRSMTAAQTFVVSFIDGGIWPSLLETIAAAPVCTNLVVDNSPWLGDGQDAFDLPPTLGMLPLRQLAYIAPHAFTPWEYFLKPVKRPSRRLESEVDNLCSILRTCRCTLEALTLPGELVLRSLDSSLGWRSLRELYIAGYWPDPADASLLSILLMMPNLRIVSLRWRPTVPSQHFYVAPRDILPSFLTSTFLPRLQQLEIASLSPGDQMISILPRGMEKLVVTEYPTPRDLFRHPQNILRASEFLGMLLGVHLPAVTHLELWYKTDIADEQLLRHLPLAFPSLQYLEVRRFVTPEMDATWNPGHILQEVLSELKHLRVFALEPDPPERRDRAPPPGIDHKYARYIRRLKALAEEIVQLAPWTQAIQMYVQIDDESIWKRWEVVAVPGEPVRLHSRSIPSVLYPEIHAIMEDGPVEAPEIDSDSD</sequence>
<feature type="chain" id="PRO_5041970819" description="F-box domain-containing protein" evidence="1">
    <location>
        <begin position="19"/>
        <end position="545"/>
    </location>
</feature>
<evidence type="ECO:0000256" key="1">
    <source>
        <dbReference type="SAM" id="SignalP"/>
    </source>
</evidence>
<name>A0AAD7IJU9_9AGAR</name>
<dbReference type="EMBL" id="JARJLG010000106">
    <property type="protein sequence ID" value="KAJ7744795.1"/>
    <property type="molecule type" value="Genomic_DNA"/>
</dbReference>
<dbReference type="InterPro" id="IPR032675">
    <property type="entry name" value="LRR_dom_sf"/>
</dbReference>
<organism evidence="2 3">
    <name type="scientific">Mycena maculata</name>
    <dbReference type="NCBI Taxonomy" id="230809"/>
    <lineage>
        <taxon>Eukaryota</taxon>
        <taxon>Fungi</taxon>
        <taxon>Dikarya</taxon>
        <taxon>Basidiomycota</taxon>
        <taxon>Agaricomycotina</taxon>
        <taxon>Agaricomycetes</taxon>
        <taxon>Agaricomycetidae</taxon>
        <taxon>Agaricales</taxon>
        <taxon>Marasmiineae</taxon>
        <taxon>Mycenaceae</taxon>
        <taxon>Mycena</taxon>
    </lineage>
</organism>
<gene>
    <name evidence="2" type="ORF">DFH07DRAFT_834304</name>
</gene>
<dbReference type="AlphaFoldDB" id="A0AAD7IJU9"/>
<keyword evidence="1" id="KW-0732">Signal</keyword>